<feature type="coiled-coil region" evidence="2">
    <location>
        <begin position="360"/>
        <end position="387"/>
    </location>
</feature>
<evidence type="ECO:0000256" key="1">
    <source>
        <dbReference type="ARBA" id="ARBA00023054"/>
    </source>
</evidence>
<dbReference type="GeneID" id="115584629"/>
<evidence type="ECO:0000313" key="4">
    <source>
        <dbReference type="Ensembl" id="ENSSAUP00010001473.1"/>
    </source>
</evidence>
<dbReference type="PANTHER" id="PTHR21694:SF35">
    <property type="entry name" value="OUTER DYNEIN ARM-DOCKING COMPLEX SUBUNIT 1"/>
    <property type="match status" value="1"/>
</dbReference>
<evidence type="ECO:0000256" key="2">
    <source>
        <dbReference type="SAM" id="Coils"/>
    </source>
</evidence>
<reference evidence="4" key="1">
    <citation type="submission" date="2021-04" db="EMBL/GenBank/DDBJ databases">
        <authorList>
            <consortium name="Wellcome Sanger Institute Data Sharing"/>
        </authorList>
    </citation>
    <scope>NUCLEOTIDE SEQUENCE [LARGE SCALE GENOMIC DNA]</scope>
</reference>
<protein>
    <submittedName>
        <fullName evidence="4">Coiled-coil domain-containing protein 114-like</fullName>
    </submittedName>
</protein>
<organism evidence="4 5">
    <name type="scientific">Sparus aurata</name>
    <name type="common">Gilthead sea bream</name>
    <dbReference type="NCBI Taxonomy" id="8175"/>
    <lineage>
        <taxon>Eukaryota</taxon>
        <taxon>Metazoa</taxon>
        <taxon>Chordata</taxon>
        <taxon>Craniata</taxon>
        <taxon>Vertebrata</taxon>
        <taxon>Euteleostomi</taxon>
        <taxon>Actinopterygii</taxon>
        <taxon>Neopterygii</taxon>
        <taxon>Teleostei</taxon>
        <taxon>Neoteleostei</taxon>
        <taxon>Acanthomorphata</taxon>
        <taxon>Eupercaria</taxon>
        <taxon>Spariformes</taxon>
        <taxon>Sparidae</taxon>
        <taxon>Sparus</taxon>
    </lineage>
</organism>
<dbReference type="PANTHER" id="PTHR21694">
    <property type="entry name" value="COILED-COIL DOMAIN-CONTAINING PROTEIN 63"/>
    <property type="match status" value="1"/>
</dbReference>
<gene>
    <name evidence="4" type="primary">LOC115584629</name>
</gene>
<dbReference type="InterPro" id="IPR051876">
    <property type="entry name" value="ODA-DC/CCD"/>
</dbReference>
<name>A0A671TH97_SPAAU</name>
<dbReference type="Pfam" id="PF21773">
    <property type="entry name" value="ODAD1_CC"/>
    <property type="match status" value="1"/>
</dbReference>
<evidence type="ECO:0000313" key="5">
    <source>
        <dbReference type="Proteomes" id="UP000472265"/>
    </source>
</evidence>
<dbReference type="RefSeq" id="XP_030278036.1">
    <property type="nucleotide sequence ID" value="XM_030422176.1"/>
</dbReference>
<evidence type="ECO:0000259" key="3">
    <source>
        <dbReference type="Pfam" id="PF21773"/>
    </source>
</evidence>
<accession>A0A671TH97</accession>
<dbReference type="GO" id="GO:0003341">
    <property type="term" value="P:cilium movement"/>
    <property type="evidence" value="ECO:0007669"/>
    <property type="project" value="TreeGrafter"/>
</dbReference>
<keyword evidence="1 2" id="KW-0175">Coiled coil</keyword>
<reference evidence="4" key="2">
    <citation type="submission" date="2025-08" db="UniProtKB">
        <authorList>
            <consortium name="Ensembl"/>
        </authorList>
    </citation>
    <scope>IDENTIFICATION</scope>
</reference>
<dbReference type="RefSeq" id="XP_030278035.1">
    <property type="nucleotide sequence ID" value="XM_030422175.1"/>
</dbReference>
<dbReference type="InterPro" id="IPR049258">
    <property type="entry name" value="ODAD1_CC"/>
</dbReference>
<proteinExistence type="predicted"/>
<keyword evidence="5" id="KW-1185">Reference proteome</keyword>
<dbReference type="GO" id="GO:0005930">
    <property type="term" value="C:axoneme"/>
    <property type="evidence" value="ECO:0007669"/>
    <property type="project" value="TreeGrafter"/>
</dbReference>
<dbReference type="GO" id="GO:0036158">
    <property type="term" value="P:outer dynein arm assembly"/>
    <property type="evidence" value="ECO:0007669"/>
    <property type="project" value="TreeGrafter"/>
</dbReference>
<dbReference type="InParanoid" id="A0A671TH97"/>
<dbReference type="GeneTree" id="ENSGT01000000215262"/>
<dbReference type="OrthoDB" id="6766775at2759"/>
<sequence>MRPSFPARRQLLLDPCTETYLTELQQQYRRAERAKQEYTSKTQGLIQRRIQEIQRLQDEREGFLHNLRVCHSADFSDVQYPTAMLTCVGRVVEELEAEKDKVASLNDQISEWERKLVGQRTGGGTTHCSMKSENKLLKIKNNLHRGIECFNTLMSRNGELREELKTLQLEEKQFLHVQSLLEKELHAVCKDTGNLMTKCTEAFVASVEMKETQRMLRDQNAKDAQYLEQRRNLQPESNSYLKAFLHTKANARSHDVDHRRVEKCTQSGSKELELKDFENLMTHILNEAGEIDLDELISNFIQMEEQSYTLLNFVNYQRNEAEAARRQNSQLCSERETRMAEELKQQEQDRALQRTVAIKREATEQQLSAYEQRVQFKEKLLDQLKEGVKSLLQASYDSCDQSCSSDRIQDENIKDSLTMVEDRVNELLTLLSYVHFQEKLSKWDSLTTLAQQLLGSTAPAVRLNTAAATPAPKCAD</sequence>
<feature type="domain" description="ODAD1 central coiled coil region" evidence="3">
    <location>
        <begin position="139"/>
        <end position="402"/>
    </location>
</feature>
<dbReference type="Proteomes" id="UP000472265">
    <property type="component" value="Chromosome 7"/>
</dbReference>
<dbReference type="OMA" id="RSECAFT"/>
<dbReference type="AlphaFoldDB" id="A0A671TH97"/>
<dbReference type="Ensembl" id="ENSSAUT00010001528.1">
    <property type="protein sequence ID" value="ENSSAUP00010001473.1"/>
    <property type="gene ID" value="ENSSAUG00010000740.1"/>
</dbReference>
<reference evidence="4" key="3">
    <citation type="submission" date="2025-09" db="UniProtKB">
        <authorList>
            <consortium name="Ensembl"/>
        </authorList>
    </citation>
    <scope>IDENTIFICATION</scope>
</reference>
<feature type="coiled-coil region" evidence="2">
    <location>
        <begin position="88"/>
        <end position="115"/>
    </location>
</feature>